<organism evidence="1 2">
    <name type="scientific">Ogataea polymorpha</name>
    <dbReference type="NCBI Taxonomy" id="460523"/>
    <lineage>
        <taxon>Eukaryota</taxon>
        <taxon>Fungi</taxon>
        <taxon>Dikarya</taxon>
        <taxon>Ascomycota</taxon>
        <taxon>Saccharomycotina</taxon>
        <taxon>Pichiomycetes</taxon>
        <taxon>Pichiales</taxon>
        <taxon>Pichiaceae</taxon>
        <taxon>Ogataea</taxon>
    </lineage>
</organism>
<evidence type="ECO:0000313" key="2">
    <source>
        <dbReference type="Proteomes" id="UP000788993"/>
    </source>
</evidence>
<protein>
    <submittedName>
        <fullName evidence="1">Uncharacterized protein</fullName>
    </submittedName>
</protein>
<gene>
    <name evidence="1" type="ORF">OGATHE_001604</name>
</gene>
<reference evidence="1" key="2">
    <citation type="submission" date="2021-01" db="EMBL/GenBank/DDBJ databases">
        <authorList>
            <person name="Schikora-Tamarit M.A."/>
        </authorList>
    </citation>
    <scope>NUCLEOTIDE SEQUENCE</scope>
    <source>
        <strain evidence="1">NCAIM Y.01608</strain>
    </source>
</reference>
<dbReference type="EMBL" id="JAEUBD010000382">
    <property type="protein sequence ID" value="KAH3675264.1"/>
    <property type="molecule type" value="Genomic_DNA"/>
</dbReference>
<sequence>MDAALYKNGFCVSMYGESWYPRMFERRISESSSAVNTTIKFCSERFWTVLNVAKEQPITVWLASELMTVTSKLYVPKGEW</sequence>
<reference evidence="1" key="1">
    <citation type="journal article" date="2021" name="Open Biol.">
        <title>Shared evolutionary footprints suggest mitochondrial oxidative damage underlies multiple complex I losses in fungi.</title>
        <authorList>
            <person name="Schikora-Tamarit M.A."/>
            <person name="Marcet-Houben M."/>
            <person name="Nosek J."/>
            <person name="Gabaldon T."/>
        </authorList>
    </citation>
    <scope>NUCLEOTIDE SEQUENCE</scope>
    <source>
        <strain evidence="1">NCAIM Y.01608</strain>
    </source>
</reference>
<comment type="caution">
    <text evidence="1">The sequence shown here is derived from an EMBL/GenBank/DDBJ whole genome shotgun (WGS) entry which is preliminary data.</text>
</comment>
<name>A0A9P8PPP9_9ASCO</name>
<dbReference type="Proteomes" id="UP000788993">
    <property type="component" value="Unassembled WGS sequence"/>
</dbReference>
<evidence type="ECO:0000313" key="1">
    <source>
        <dbReference type="EMBL" id="KAH3675264.1"/>
    </source>
</evidence>
<proteinExistence type="predicted"/>
<keyword evidence="2" id="KW-1185">Reference proteome</keyword>
<accession>A0A9P8PPP9</accession>
<dbReference type="AlphaFoldDB" id="A0A9P8PPP9"/>